<evidence type="ECO:0000313" key="1">
    <source>
        <dbReference type="EMBL" id="KFA92845.1"/>
    </source>
</evidence>
<reference evidence="1 2" key="1">
    <citation type="submission" date="2014-07" db="EMBL/GenBank/DDBJ databases">
        <title>Draft Genome Sequence of Gephyronic Acid Producer, Cystobacter violaceus Strain Cb vi76.</title>
        <authorList>
            <person name="Stevens D.C."/>
            <person name="Young J."/>
            <person name="Carmichael R."/>
            <person name="Tan J."/>
            <person name="Taylor R.E."/>
        </authorList>
    </citation>
    <scope>NUCLEOTIDE SEQUENCE [LARGE SCALE GENOMIC DNA]</scope>
    <source>
        <strain evidence="1 2">Cb vi76</strain>
    </source>
</reference>
<evidence type="ECO:0008006" key="3">
    <source>
        <dbReference type="Google" id="ProtNLM"/>
    </source>
</evidence>
<dbReference type="EMBL" id="JPMI01000079">
    <property type="protein sequence ID" value="KFA92845.1"/>
    <property type="molecule type" value="Genomic_DNA"/>
</dbReference>
<proteinExistence type="predicted"/>
<organism evidence="1 2">
    <name type="scientific">Archangium violaceum Cb vi76</name>
    <dbReference type="NCBI Taxonomy" id="1406225"/>
    <lineage>
        <taxon>Bacteria</taxon>
        <taxon>Pseudomonadati</taxon>
        <taxon>Myxococcota</taxon>
        <taxon>Myxococcia</taxon>
        <taxon>Myxococcales</taxon>
        <taxon>Cystobacterineae</taxon>
        <taxon>Archangiaceae</taxon>
        <taxon>Archangium</taxon>
    </lineage>
</organism>
<protein>
    <recommendedName>
        <fullName evidence="3">Lipoprotein</fullName>
    </recommendedName>
</protein>
<evidence type="ECO:0000313" key="2">
    <source>
        <dbReference type="Proteomes" id="UP000028547"/>
    </source>
</evidence>
<comment type="caution">
    <text evidence="1">The sequence shown here is derived from an EMBL/GenBank/DDBJ whole genome shotgun (WGS) entry which is preliminary data.</text>
</comment>
<sequence length="453" mass="48282">MPRLPRLFALVLLAVSGCTELRGCATSEPESLQALAAPDAGVPEASTPGVAPPPLEARYAKEWLVIVHSSSTPGEGSGVLGALKATGLPVEPVRLSTNAFKDLRPCLEVVVAKVFETRAEAEGFREQLSRAGVEAYVKNAGPLEPERERKDATCRADAEAHAARAEALNRRTVPRFVESHLGRTFMLLGEARTSVALEPVDVRRSVWMAPIDADPMGLFVKGETVDLYGVAGLLQAGCAVKGFAWINRGVPHFGYFQQEPPPEAPGCGRPWAFAELDCAVAPDAVAFALPAGTKAPVFFASGEGPPEEVLAAEVRALRRSERFATLRSEGSIQAEQVQERLSEEVRAFRYASGATHAVFTVARFRTGEGNSMCGGDYNQQVTRAVVLGPGGAERTLTAKALVGEDVVGVLDLEGDGEVELLVQESWPRRAVRLLHEDGSELSGAVVENCDCGC</sequence>
<dbReference type="AlphaFoldDB" id="A0A084SWL0"/>
<accession>A0A084SWL0</accession>
<dbReference type="PROSITE" id="PS51257">
    <property type="entry name" value="PROKAR_LIPOPROTEIN"/>
    <property type="match status" value="1"/>
</dbReference>
<dbReference type="Proteomes" id="UP000028547">
    <property type="component" value="Unassembled WGS sequence"/>
</dbReference>
<name>A0A084SWL0_9BACT</name>
<gene>
    <name evidence="1" type="ORF">Q664_13505</name>
</gene>
<dbReference type="RefSeq" id="WP_043394232.1">
    <property type="nucleotide sequence ID" value="NZ_JPMI01000079.1"/>
</dbReference>